<gene>
    <name evidence="1" type="ORF">Aiant_81430</name>
</gene>
<sequence length="258" mass="28037">MLRAFGVNGEALPLTGGQGTSWIAGDLVLKPDAGPLQEWLARALADVTGDGFRLASPVPALDGAWIVHGWSATRWVQGAEPDYSTVSTWQQILAAGRAFHRALAQVDRPVFLDLRQDWWAQADRAAWRERTTRFLPEFAALADRLQEVLEPLGHPQIVHGDLTGNVLVAPGLPPAVIDVSPYWRPPAYAEGVVVADALCWHDAPPSLWRTLNVSPAAVARALLFRMATTNERVLSGDTGVNVRTEARQYGLAMEAIGL</sequence>
<name>A0ABN6CQI5_9ACTN</name>
<organism evidence="1 2">
    <name type="scientific">Actinoplanes ianthinogenes</name>
    <dbReference type="NCBI Taxonomy" id="122358"/>
    <lineage>
        <taxon>Bacteria</taxon>
        <taxon>Bacillati</taxon>
        <taxon>Actinomycetota</taxon>
        <taxon>Actinomycetes</taxon>
        <taxon>Micromonosporales</taxon>
        <taxon>Micromonosporaceae</taxon>
        <taxon>Actinoplanes</taxon>
    </lineage>
</organism>
<accession>A0ABN6CQI5</accession>
<dbReference type="EMBL" id="AP023356">
    <property type="protein sequence ID" value="BCJ47486.1"/>
    <property type="molecule type" value="Genomic_DNA"/>
</dbReference>
<keyword evidence="2" id="KW-1185">Reference proteome</keyword>
<dbReference type="Proteomes" id="UP000676967">
    <property type="component" value="Chromosome"/>
</dbReference>
<reference evidence="1 2" key="1">
    <citation type="submission" date="2020-08" db="EMBL/GenBank/DDBJ databases">
        <title>Whole genome shotgun sequence of Actinoplanes ianthinogenes NBRC 13996.</title>
        <authorList>
            <person name="Komaki H."/>
            <person name="Tamura T."/>
        </authorList>
    </citation>
    <scope>NUCLEOTIDE SEQUENCE [LARGE SCALE GENOMIC DNA]</scope>
    <source>
        <strain evidence="1 2">NBRC 13996</strain>
    </source>
</reference>
<dbReference type="InterPro" id="IPR011009">
    <property type="entry name" value="Kinase-like_dom_sf"/>
</dbReference>
<dbReference type="SUPFAM" id="SSF56112">
    <property type="entry name" value="Protein kinase-like (PK-like)"/>
    <property type="match status" value="1"/>
</dbReference>
<protein>
    <submittedName>
        <fullName evidence="1">TIGR02569 family protein</fullName>
    </submittedName>
</protein>
<evidence type="ECO:0000313" key="1">
    <source>
        <dbReference type="EMBL" id="BCJ47486.1"/>
    </source>
</evidence>
<proteinExistence type="predicted"/>
<evidence type="ECO:0000313" key="2">
    <source>
        <dbReference type="Proteomes" id="UP000676967"/>
    </source>
</evidence>